<evidence type="ECO:0000313" key="1">
    <source>
        <dbReference type="EMBL" id="KAG6768382.1"/>
    </source>
</evidence>
<name>A0A8X8CW13_POPTO</name>
<keyword evidence="2" id="KW-1185">Reference proteome</keyword>
<dbReference type="EMBL" id="JAAWWB010000013">
    <property type="protein sequence ID" value="KAG6768382.1"/>
    <property type="molecule type" value="Genomic_DNA"/>
</dbReference>
<dbReference type="AlphaFoldDB" id="A0A8X8CW13"/>
<comment type="caution">
    <text evidence="1">The sequence shown here is derived from an EMBL/GenBank/DDBJ whole genome shotgun (WGS) entry which is preliminary data.</text>
</comment>
<sequence length="163" mass="18275">MEKELVNGSSVLETSFSHLKPWKKGAKAINRFVWVSILGLPLIGWNNRCIESIIQKVGKMMVMNFEISIMEMKPDFSLLLSIIKHSMDATWIQTIDEESCSEFATSDEVTAAGTKIIDPGGDRWAMDITLIEQQKANTDSDFSLILYQGHIGPTNNLDHTNTI</sequence>
<evidence type="ECO:0000313" key="2">
    <source>
        <dbReference type="Proteomes" id="UP000886885"/>
    </source>
</evidence>
<organism evidence="1 2">
    <name type="scientific">Populus tomentosa</name>
    <name type="common">Chinese white poplar</name>
    <dbReference type="NCBI Taxonomy" id="118781"/>
    <lineage>
        <taxon>Eukaryota</taxon>
        <taxon>Viridiplantae</taxon>
        <taxon>Streptophyta</taxon>
        <taxon>Embryophyta</taxon>
        <taxon>Tracheophyta</taxon>
        <taxon>Spermatophyta</taxon>
        <taxon>Magnoliopsida</taxon>
        <taxon>eudicotyledons</taxon>
        <taxon>Gunneridae</taxon>
        <taxon>Pentapetalae</taxon>
        <taxon>rosids</taxon>
        <taxon>fabids</taxon>
        <taxon>Malpighiales</taxon>
        <taxon>Salicaceae</taxon>
        <taxon>Saliceae</taxon>
        <taxon>Populus</taxon>
    </lineage>
</organism>
<accession>A0A8X8CW13</accession>
<protein>
    <recommendedName>
        <fullName evidence="3">DUF4283 domain-containing protein</fullName>
    </recommendedName>
</protein>
<reference evidence="1" key="1">
    <citation type="journal article" date="2020" name="bioRxiv">
        <title>Hybrid origin of Populus tomentosa Carr. identified through genome sequencing and phylogenomic analysis.</title>
        <authorList>
            <person name="An X."/>
            <person name="Gao K."/>
            <person name="Chen Z."/>
            <person name="Li J."/>
            <person name="Yang X."/>
            <person name="Yang X."/>
            <person name="Zhou J."/>
            <person name="Guo T."/>
            <person name="Zhao T."/>
            <person name="Huang S."/>
            <person name="Miao D."/>
            <person name="Khan W.U."/>
            <person name="Rao P."/>
            <person name="Ye M."/>
            <person name="Lei B."/>
            <person name="Liao W."/>
            <person name="Wang J."/>
            <person name="Ji L."/>
            <person name="Li Y."/>
            <person name="Guo B."/>
            <person name="Mustafa N.S."/>
            <person name="Li S."/>
            <person name="Yun Q."/>
            <person name="Keller S.R."/>
            <person name="Mao J."/>
            <person name="Zhang R."/>
            <person name="Strauss S.H."/>
        </authorList>
    </citation>
    <scope>NUCLEOTIDE SEQUENCE</scope>
    <source>
        <strain evidence="1">GM15</strain>
        <tissue evidence="1">Leaf</tissue>
    </source>
</reference>
<proteinExistence type="predicted"/>
<dbReference type="Proteomes" id="UP000886885">
    <property type="component" value="Chromosome 7A"/>
</dbReference>
<gene>
    <name evidence="1" type="ORF">POTOM_027296</name>
</gene>
<evidence type="ECO:0008006" key="3">
    <source>
        <dbReference type="Google" id="ProtNLM"/>
    </source>
</evidence>